<feature type="compositionally biased region" description="Low complexity" evidence="2">
    <location>
        <begin position="185"/>
        <end position="205"/>
    </location>
</feature>
<dbReference type="InterPro" id="IPR004088">
    <property type="entry name" value="KH_dom_type_1"/>
</dbReference>
<dbReference type="InterPro" id="IPR004087">
    <property type="entry name" value="KH_dom"/>
</dbReference>
<dbReference type="EMBL" id="JABANO010004669">
    <property type="protein sequence ID" value="KAF4754794.1"/>
    <property type="molecule type" value="Genomic_DNA"/>
</dbReference>
<accession>A0A7J6UC76</accession>
<dbReference type="Gene3D" id="3.30.1370.10">
    <property type="entry name" value="K Homology domain, type 1"/>
    <property type="match status" value="1"/>
</dbReference>
<organism evidence="4 5">
    <name type="scientific">Perkinsus olseni</name>
    <name type="common">Perkinsus atlanticus</name>
    <dbReference type="NCBI Taxonomy" id="32597"/>
    <lineage>
        <taxon>Eukaryota</taxon>
        <taxon>Sar</taxon>
        <taxon>Alveolata</taxon>
        <taxon>Perkinsozoa</taxon>
        <taxon>Perkinsea</taxon>
        <taxon>Perkinsida</taxon>
        <taxon>Perkinsidae</taxon>
        <taxon>Perkinsus</taxon>
    </lineage>
</organism>
<dbReference type="SMART" id="SM00322">
    <property type="entry name" value="KH"/>
    <property type="match status" value="1"/>
</dbReference>
<dbReference type="GO" id="GO:0003723">
    <property type="term" value="F:RNA binding"/>
    <property type="evidence" value="ECO:0007669"/>
    <property type="project" value="UniProtKB-UniRule"/>
</dbReference>
<dbReference type="Pfam" id="PF00013">
    <property type="entry name" value="KH_1"/>
    <property type="match status" value="1"/>
</dbReference>
<dbReference type="Proteomes" id="UP000553632">
    <property type="component" value="Unassembled WGS sequence"/>
</dbReference>
<proteinExistence type="predicted"/>
<evidence type="ECO:0000313" key="5">
    <source>
        <dbReference type="Proteomes" id="UP000553632"/>
    </source>
</evidence>
<gene>
    <name evidence="4" type="ORF">FOZ63_007727</name>
</gene>
<keyword evidence="1" id="KW-0694">RNA-binding</keyword>
<comment type="caution">
    <text evidence="4">The sequence shown here is derived from an EMBL/GenBank/DDBJ whole genome shotgun (WGS) entry which is preliminary data.</text>
</comment>
<reference evidence="4 5" key="1">
    <citation type="submission" date="2020-04" db="EMBL/GenBank/DDBJ databases">
        <title>Perkinsus olseni comparative genomics.</title>
        <authorList>
            <person name="Bogema D.R."/>
        </authorList>
    </citation>
    <scope>NUCLEOTIDE SEQUENCE [LARGE SCALE GENOMIC DNA]</scope>
    <source>
        <strain evidence="4 5">ATCC PRA-207</strain>
    </source>
</reference>
<feature type="domain" description="K Homology" evidence="3">
    <location>
        <begin position="64"/>
        <end position="135"/>
    </location>
</feature>
<evidence type="ECO:0000256" key="2">
    <source>
        <dbReference type="SAM" id="MobiDB-lite"/>
    </source>
</evidence>
<dbReference type="CDD" id="cd00105">
    <property type="entry name" value="KH-I"/>
    <property type="match status" value="1"/>
</dbReference>
<feature type="compositionally biased region" description="Basic and acidic residues" evidence="2">
    <location>
        <begin position="225"/>
        <end position="241"/>
    </location>
</feature>
<dbReference type="AlphaFoldDB" id="A0A7J6UC76"/>
<evidence type="ECO:0000259" key="3">
    <source>
        <dbReference type="SMART" id="SM00322"/>
    </source>
</evidence>
<feature type="region of interest" description="Disordered" evidence="2">
    <location>
        <begin position="144"/>
        <end position="241"/>
    </location>
</feature>
<dbReference type="PROSITE" id="PS50084">
    <property type="entry name" value="KH_TYPE_1"/>
    <property type="match status" value="1"/>
</dbReference>
<evidence type="ECO:0000256" key="1">
    <source>
        <dbReference type="PROSITE-ProRule" id="PRU00117"/>
    </source>
</evidence>
<keyword evidence="5" id="KW-1185">Reference proteome</keyword>
<name>A0A7J6UC76_PEROL</name>
<dbReference type="SUPFAM" id="SSF54791">
    <property type="entry name" value="Eukaryotic type KH-domain (KH-domain type I)"/>
    <property type="match status" value="1"/>
</dbReference>
<evidence type="ECO:0000313" key="4">
    <source>
        <dbReference type="EMBL" id="KAF4754794.1"/>
    </source>
</evidence>
<protein>
    <recommendedName>
        <fullName evidence="3">K Homology domain-containing protein</fullName>
    </recommendedName>
</protein>
<dbReference type="InterPro" id="IPR036612">
    <property type="entry name" value="KH_dom_type_1_sf"/>
</dbReference>
<sequence length="241" mass="25177">MLSTNRAATLHQIARDSGTTLHIEEGRKSGEVRNVKVVGGPTEVALAMKLLRRAVAEHRALLALMTTKEVEIPSDKVPSVLGPGGRTLHKIQTSTLCTDVQLSKRTEAGSAAVCVIRGAEEAVKKAEMMLKEIIESGTSARLHQNGTIEGEPAPPAEGKFMGARDAQPRLRNKMRGGAWGGGGTAAVAKGASSSSKSRGGAAAKPAGKDFVFDESDFPALPGKAKAKEEKSAGEAQKESSK</sequence>